<name>A0A0N0XJ49_9NEIS</name>
<dbReference type="EMBL" id="LAQT01000029">
    <property type="protein sequence ID" value="KPC50398.1"/>
    <property type="molecule type" value="Genomic_DNA"/>
</dbReference>
<feature type="compositionally biased region" description="Pro residues" evidence="5">
    <location>
        <begin position="1"/>
        <end position="10"/>
    </location>
</feature>
<dbReference type="PANTHER" id="PTHR30055:SF234">
    <property type="entry name" value="HTH-TYPE TRANSCRIPTIONAL REGULATOR BETI"/>
    <property type="match status" value="1"/>
</dbReference>
<keyword evidence="3" id="KW-0804">Transcription</keyword>
<dbReference type="Pfam" id="PF00440">
    <property type="entry name" value="TetR_N"/>
    <property type="match status" value="1"/>
</dbReference>
<organism evidence="7 8">
    <name type="scientific">Amantichitinum ursilacus</name>
    <dbReference type="NCBI Taxonomy" id="857265"/>
    <lineage>
        <taxon>Bacteria</taxon>
        <taxon>Pseudomonadati</taxon>
        <taxon>Pseudomonadota</taxon>
        <taxon>Betaproteobacteria</taxon>
        <taxon>Neisseriales</taxon>
        <taxon>Chitinibacteraceae</taxon>
        <taxon>Amantichitinum</taxon>
    </lineage>
</organism>
<feature type="domain" description="HTH tetR-type" evidence="6">
    <location>
        <begin position="22"/>
        <end position="82"/>
    </location>
</feature>
<gene>
    <name evidence="7" type="ORF">WG78_17360</name>
</gene>
<evidence type="ECO:0000256" key="5">
    <source>
        <dbReference type="SAM" id="MobiDB-lite"/>
    </source>
</evidence>
<evidence type="ECO:0000256" key="4">
    <source>
        <dbReference type="PROSITE-ProRule" id="PRU00335"/>
    </source>
</evidence>
<dbReference type="InterPro" id="IPR050109">
    <property type="entry name" value="HTH-type_TetR-like_transc_reg"/>
</dbReference>
<evidence type="ECO:0000256" key="3">
    <source>
        <dbReference type="ARBA" id="ARBA00023163"/>
    </source>
</evidence>
<dbReference type="PATRIC" id="fig|857265.3.peg.3556"/>
<dbReference type="GO" id="GO:0000976">
    <property type="term" value="F:transcription cis-regulatory region binding"/>
    <property type="evidence" value="ECO:0007669"/>
    <property type="project" value="TreeGrafter"/>
</dbReference>
<dbReference type="InterPro" id="IPR036271">
    <property type="entry name" value="Tet_transcr_reg_TetR-rel_C_sf"/>
</dbReference>
<protein>
    <submittedName>
        <fullName evidence="7">Transcriptional regulator BetI</fullName>
    </submittedName>
</protein>
<dbReference type="STRING" id="857265.WG78_17360"/>
<dbReference type="SUPFAM" id="SSF46689">
    <property type="entry name" value="Homeodomain-like"/>
    <property type="match status" value="1"/>
</dbReference>
<dbReference type="RefSeq" id="WP_053939078.1">
    <property type="nucleotide sequence ID" value="NZ_LAQT01000029.1"/>
</dbReference>
<dbReference type="AlphaFoldDB" id="A0A0N0XJ49"/>
<sequence>MQDQPTPPARRPGRPAARAGQANQRERLLDIALLLCAKHGAAETTIAAVARKAQMTPAAAHYYFKTREQLLDSLLEERFMPVRATFEDVFEAHPDEPFTVIKLLVERLMNINSRYPWFGTFWLREMISEDDMFKQRVHLRMGRQQHMAMLDTVKRWQRDGLINAQIDPMLLFTSLIGLTVFPLSASVKWKDDPMRAHLGPQQISDHAWALLLRGLQP</sequence>
<proteinExistence type="predicted"/>
<dbReference type="SUPFAM" id="SSF48498">
    <property type="entry name" value="Tetracyclin repressor-like, C-terminal domain"/>
    <property type="match status" value="1"/>
</dbReference>
<dbReference type="Gene3D" id="1.10.357.10">
    <property type="entry name" value="Tetracycline Repressor, domain 2"/>
    <property type="match status" value="1"/>
</dbReference>
<accession>A0A0N0XJ49</accession>
<feature type="region of interest" description="Disordered" evidence="5">
    <location>
        <begin position="1"/>
        <end position="23"/>
    </location>
</feature>
<comment type="caution">
    <text evidence="7">The sequence shown here is derived from an EMBL/GenBank/DDBJ whole genome shotgun (WGS) entry which is preliminary data.</text>
</comment>
<evidence type="ECO:0000256" key="1">
    <source>
        <dbReference type="ARBA" id="ARBA00023015"/>
    </source>
</evidence>
<dbReference type="PROSITE" id="PS50977">
    <property type="entry name" value="HTH_TETR_2"/>
    <property type="match status" value="1"/>
</dbReference>
<dbReference type="InterPro" id="IPR001647">
    <property type="entry name" value="HTH_TetR"/>
</dbReference>
<dbReference type="PANTHER" id="PTHR30055">
    <property type="entry name" value="HTH-TYPE TRANSCRIPTIONAL REGULATOR RUTR"/>
    <property type="match status" value="1"/>
</dbReference>
<reference evidence="7 8" key="1">
    <citation type="submission" date="2015-07" db="EMBL/GenBank/DDBJ databases">
        <title>Draft genome sequence of the Amantichitinum ursilacus IGB-41, a new chitin-degrading bacterium.</title>
        <authorList>
            <person name="Kirstahler P."/>
            <person name="Guenther M."/>
            <person name="Grumaz C."/>
            <person name="Rupp S."/>
            <person name="Zibek S."/>
            <person name="Sohn K."/>
        </authorList>
    </citation>
    <scope>NUCLEOTIDE SEQUENCE [LARGE SCALE GENOMIC DNA]</scope>
    <source>
        <strain evidence="7 8">IGB-41</strain>
    </source>
</reference>
<dbReference type="InterPro" id="IPR009057">
    <property type="entry name" value="Homeodomain-like_sf"/>
</dbReference>
<feature type="DNA-binding region" description="H-T-H motif" evidence="4">
    <location>
        <begin position="45"/>
        <end position="64"/>
    </location>
</feature>
<keyword evidence="1" id="KW-0805">Transcription regulation</keyword>
<evidence type="ECO:0000256" key="2">
    <source>
        <dbReference type="ARBA" id="ARBA00023125"/>
    </source>
</evidence>
<evidence type="ECO:0000313" key="7">
    <source>
        <dbReference type="EMBL" id="KPC50398.1"/>
    </source>
</evidence>
<dbReference type="GO" id="GO:0003700">
    <property type="term" value="F:DNA-binding transcription factor activity"/>
    <property type="evidence" value="ECO:0007669"/>
    <property type="project" value="TreeGrafter"/>
</dbReference>
<keyword evidence="2 4" id="KW-0238">DNA-binding</keyword>
<evidence type="ECO:0000259" key="6">
    <source>
        <dbReference type="PROSITE" id="PS50977"/>
    </source>
</evidence>
<keyword evidence="8" id="KW-1185">Reference proteome</keyword>
<evidence type="ECO:0000313" key="8">
    <source>
        <dbReference type="Proteomes" id="UP000037939"/>
    </source>
</evidence>
<dbReference type="Proteomes" id="UP000037939">
    <property type="component" value="Unassembled WGS sequence"/>
</dbReference>